<dbReference type="Proteomes" id="UP001305414">
    <property type="component" value="Unassembled WGS sequence"/>
</dbReference>
<evidence type="ECO:0000256" key="1">
    <source>
        <dbReference type="ARBA" id="ARBA00022898"/>
    </source>
</evidence>
<comment type="caution">
    <text evidence="3">The sequence shown here is derived from an EMBL/GenBank/DDBJ whole genome shotgun (WGS) entry which is preliminary data.</text>
</comment>
<proteinExistence type="predicted"/>
<keyword evidence="4" id="KW-1185">Reference proteome</keyword>
<protein>
    <recommendedName>
        <fullName evidence="2">Aminotransferase class V domain-containing protein</fullName>
    </recommendedName>
</protein>
<evidence type="ECO:0000313" key="4">
    <source>
        <dbReference type="Proteomes" id="UP001305414"/>
    </source>
</evidence>
<dbReference type="Pfam" id="PF00266">
    <property type="entry name" value="Aminotran_5"/>
    <property type="match status" value="1"/>
</dbReference>
<evidence type="ECO:0000313" key="3">
    <source>
        <dbReference type="EMBL" id="KAK5633768.1"/>
    </source>
</evidence>
<dbReference type="Gene3D" id="3.40.640.10">
    <property type="entry name" value="Type I PLP-dependent aspartate aminotransferase-like (Major domain)"/>
    <property type="match status" value="1"/>
</dbReference>
<dbReference type="InterPro" id="IPR015424">
    <property type="entry name" value="PyrdxlP-dep_Trfase"/>
</dbReference>
<keyword evidence="1" id="KW-0663">Pyridoxal phosphate</keyword>
<evidence type="ECO:0000259" key="2">
    <source>
        <dbReference type="Pfam" id="PF00266"/>
    </source>
</evidence>
<dbReference type="PANTHER" id="PTHR43092:SF2">
    <property type="entry name" value="HERCYNYLCYSTEINE SULFOXIDE LYASE"/>
    <property type="match status" value="1"/>
</dbReference>
<sequence>MTSKMSRKRIEYGKRLLQHFEFDPEYRNLNHASFGATPRDIRKHMRHHQDLAESRPDGYIRYEYPVILDECRAAMAKFVNAPVDTIVFVPNATVGINTVFQNLAWDDDGRDEIIYFSTIYGACAKIIDYVVDTSSGKVSSRAVPLSYPCEDEDVVNAFDSALQNSADAGKRARICLFDTVSSLPGICFPYEAITKACRAAGVLSLVDGAQAVGQVPIDLDSLDPDFFVSNCHKWLYVPRSCAVFYVPLRNQHMIRTSTPTSHGYIPKSGSRFNPLPPSKKPAFVNNFEFVGTLDTSAYVCVKEAIEWRQRVLGGETEIFEYCHALAVSGGNEVASILGTEVMDNPSHTLSRCAMINVALPLNDEDTSMEIQHWIMRTLVEEYKTFIPLKDHAGRVWARLSAQLYTDMDDFLWAGRTLLAVCNRVKRGDASQPSADDS</sequence>
<gene>
    <name evidence="3" type="ORF">RRF57_009482</name>
</gene>
<dbReference type="SUPFAM" id="SSF53383">
    <property type="entry name" value="PLP-dependent transferases"/>
    <property type="match status" value="1"/>
</dbReference>
<feature type="domain" description="Aminotransferase class V" evidence="2">
    <location>
        <begin position="67"/>
        <end position="357"/>
    </location>
</feature>
<dbReference type="AlphaFoldDB" id="A0AAN7UV19"/>
<name>A0AAN7UV19_9PEZI</name>
<dbReference type="InterPro" id="IPR015421">
    <property type="entry name" value="PyrdxlP-dep_Trfase_major"/>
</dbReference>
<accession>A0AAN7UV19</accession>
<reference evidence="3 4" key="1">
    <citation type="submission" date="2023-10" db="EMBL/GenBank/DDBJ databases">
        <title>Draft genome sequence of Xylaria bambusicola isolate GMP-LS, the root and basal stem rot pathogen of sugarcane in Indonesia.</title>
        <authorList>
            <person name="Selvaraj P."/>
            <person name="Muralishankar V."/>
            <person name="Muruganantham S."/>
            <person name="Sp S."/>
            <person name="Haryani S."/>
            <person name="Lau K.J.X."/>
            <person name="Naqvi N.I."/>
        </authorList>
    </citation>
    <scope>NUCLEOTIDE SEQUENCE [LARGE SCALE GENOMIC DNA]</scope>
    <source>
        <strain evidence="3">GMP-LS</strain>
    </source>
</reference>
<dbReference type="PANTHER" id="PTHR43092">
    <property type="entry name" value="L-CYSTEINE DESULFHYDRASE"/>
    <property type="match status" value="1"/>
</dbReference>
<dbReference type="InterPro" id="IPR000192">
    <property type="entry name" value="Aminotrans_V_dom"/>
</dbReference>
<dbReference type="EMBL" id="JAWHQM010000035">
    <property type="protein sequence ID" value="KAK5633768.1"/>
    <property type="molecule type" value="Genomic_DNA"/>
</dbReference>
<organism evidence="3 4">
    <name type="scientific">Xylaria bambusicola</name>
    <dbReference type="NCBI Taxonomy" id="326684"/>
    <lineage>
        <taxon>Eukaryota</taxon>
        <taxon>Fungi</taxon>
        <taxon>Dikarya</taxon>
        <taxon>Ascomycota</taxon>
        <taxon>Pezizomycotina</taxon>
        <taxon>Sordariomycetes</taxon>
        <taxon>Xylariomycetidae</taxon>
        <taxon>Xylariales</taxon>
        <taxon>Xylariaceae</taxon>
        <taxon>Xylaria</taxon>
    </lineage>
</organism>